<evidence type="ECO:0000256" key="3">
    <source>
        <dbReference type="ARBA" id="ARBA00022692"/>
    </source>
</evidence>
<proteinExistence type="inferred from homology"/>
<dbReference type="GO" id="GO:0016020">
    <property type="term" value="C:membrane"/>
    <property type="evidence" value="ECO:0007669"/>
    <property type="project" value="UniProtKB-SubCell"/>
</dbReference>
<protein>
    <recommendedName>
        <fullName evidence="10">G-protein coupled receptors family 1 profile domain-containing protein</fullName>
    </recommendedName>
</protein>
<comment type="similarity">
    <text evidence="2">Belongs to the G-protein coupled receptor 1 family.</text>
</comment>
<reference evidence="11" key="1">
    <citation type="journal article" date="2020" name="bioRxiv">
        <title>Chromosome-level reference genome of the European wasp spider Argiope bruennichi: a resource for studies on range expansion and evolutionary adaptation.</title>
        <authorList>
            <person name="Sheffer M.M."/>
            <person name="Hoppe A."/>
            <person name="Krehenwinkel H."/>
            <person name="Uhl G."/>
            <person name="Kuss A.W."/>
            <person name="Jensen L."/>
            <person name="Jensen C."/>
            <person name="Gillespie R.G."/>
            <person name="Hoff K.J."/>
            <person name="Prost S."/>
        </authorList>
    </citation>
    <scope>NUCLEOTIDE SEQUENCE</scope>
</reference>
<evidence type="ECO:0000259" key="10">
    <source>
        <dbReference type="PROSITE" id="PS50262"/>
    </source>
</evidence>
<dbReference type="EMBL" id="JABXBU010000011">
    <property type="protein sequence ID" value="KAF8790618.1"/>
    <property type="molecule type" value="Genomic_DNA"/>
</dbReference>
<dbReference type="AlphaFoldDB" id="A0A8T0FK65"/>
<dbReference type="PANTHER" id="PTHR24238">
    <property type="entry name" value="G-PROTEIN COUPLED RECEPTOR"/>
    <property type="match status" value="1"/>
</dbReference>
<comment type="caution">
    <text evidence="11">The sequence shown here is derived from an EMBL/GenBank/DDBJ whole genome shotgun (WGS) entry which is preliminary data.</text>
</comment>
<evidence type="ECO:0000256" key="2">
    <source>
        <dbReference type="ARBA" id="ARBA00010663"/>
    </source>
</evidence>
<dbReference type="InterPro" id="IPR017452">
    <property type="entry name" value="GPCR_Rhodpsn_7TM"/>
</dbReference>
<accession>A0A8T0FK65</accession>
<keyword evidence="6 9" id="KW-0472">Membrane</keyword>
<evidence type="ECO:0000313" key="11">
    <source>
        <dbReference type="EMBL" id="KAF8790618.1"/>
    </source>
</evidence>
<evidence type="ECO:0000256" key="6">
    <source>
        <dbReference type="ARBA" id="ARBA00023136"/>
    </source>
</evidence>
<name>A0A8T0FK65_ARGBR</name>
<keyword evidence="8" id="KW-0807">Transducer</keyword>
<dbReference type="Gene3D" id="1.20.1070.10">
    <property type="entry name" value="Rhodopsin 7-helix transmembrane proteins"/>
    <property type="match status" value="1"/>
</dbReference>
<evidence type="ECO:0000256" key="1">
    <source>
        <dbReference type="ARBA" id="ARBA00004141"/>
    </source>
</evidence>
<comment type="subcellular location">
    <subcellularLocation>
        <location evidence="1">Membrane</location>
        <topology evidence="1">Multi-pass membrane protein</topology>
    </subcellularLocation>
</comment>
<feature type="transmembrane region" description="Helical" evidence="9">
    <location>
        <begin position="214"/>
        <end position="244"/>
    </location>
</feature>
<keyword evidence="4 9" id="KW-1133">Transmembrane helix</keyword>
<dbReference type="CDD" id="cd00637">
    <property type="entry name" value="7tm_classA_rhodopsin-like"/>
    <property type="match status" value="1"/>
</dbReference>
<keyword evidence="12" id="KW-1185">Reference proteome</keyword>
<evidence type="ECO:0000256" key="9">
    <source>
        <dbReference type="SAM" id="Phobius"/>
    </source>
</evidence>
<keyword evidence="5" id="KW-0297">G-protein coupled receptor</keyword>
<dbReference type="InterPro" id="IPR000276">
    <property type="entry name" value="GPCR_Rhodpsn"/>
</dbReference>
<dbReference type="PRINTS" id="PR00237">
    <property type="entry name" value="GPCRRHODOPSN"/>
</dbReference>
<sequence length="457" mass="52123">MVQWSYPEPHLNDDAILTNTPFSETLQTNMTTILHHYVVVDSGIAVQGPSSTDQDNDWYSHLYSSAAPHIYSNRHFSVLSHNSTSHLHSSVPAEGNNDVFSLVLYAVLSVLGTTVNIFEISSLIIQENLRHHGNVFLANQALSNLLITTLGFPASCIAILSNTHHNPFVCYWQWYIALLSFSTSSLNYFFIAFENLLRAYRKRRNRNNTNGGAYSCCCGVNVVVFCVFLTWIAAGFWILVLVFYEKKHDICTRKYGYNLTFLLILAPLALSVLTFLWTVRRYKKHLKELESRQCLESREESMQRQLFKSNALAFLLFLCFWMPFIVSITTSPSFSEKENGKYTTPPPTTSNYSKLEYINSPADSIETLFGVAQSYSCFCSLIYAFTNGTFGQAFMYLTRYFCCKSHPEFSKSTFQEKPRGTVRVHIGMETRVGERSTRANKLMSVVMHDSPRGNHYL</sequence>
<dbReference type="PROSITE" id="PS50262">
    <property type="entry name" value="G_PROTEIN_RECEP_F1_2"/>
    <property type="match status" value="1"/>
</dbReference>
<gene>
    <name evidence="11" type="ORF">HNY73_005612</name>
</gene>
<feature type="transmembrane region" description="Helical" evidence="9">
    <location>
        <begin position="137"/>
        <end position="160"/>
    </location>
</feature>
<keyword evidence="3 9" id="KW-0812">Transmembrane</keyword>
<dbReference type="SUPFAM" id="SSF81321">
    <property type="entry name" value="Family A G protein-coupled receptor-like"/>
    <property type="match status" value="1"/>
</dbReference>
<evidence type="ECO:0000256" key="5">
    <source>
        <dbReference type="ARBA" id="ARBA00023040"/>
    </source>
</evidence>
<evidence type="ECO:0000256" key="4">
    <source>
        <dbReference type="ARBA" id="ARBA00022989"/>
    </source>
</evidence>
<keyword evidence="7" id="KW-0675">Receptor</keyword>
<evidence type="ECO:0000256" key="8">
    <source>
        <dbReference type="ARBA" id="ARBA00023224"/>
    </source>
</evidence>
<dbReference type="GO" id="GO:0004930">
    <property type="term" value="F:G protein-coupled receptor activity"/>
    <property type="evidence" value="ECO:0007669"/>
    <property type="project" value="UniProtKB-KW"/>
</dbReference>
<feature type="domain" description="G-protein coupled receptors family 1 profile" evidence="10">
    <location>
        <begin position="115"/>
        <end position="326"/>
    </location>
</feature>
<feature type="transmembrane region" description="Helical" evidence="9">
    <location>
        <begin position="172"/>
        <end position="193"/>
    </location>
</feature>
<evidence type="ECO:0000313" key="12">
    <source>
        <dbReference type="Proteomes" id="UP000807504"/>
    </source>
</evidence>
<organism evidence="11 12">
    <name type="scientific">Argiope bruennichi</name>
    <name type="common">Wasp spider</name>
    <name type="synonym">Aranea bruennichi</name>
    <dbReference type="NCBI Taxonomy" id="94029"/>
    <lineage>
        <taxon>Eukaryota</taxon>
        <taxon>Metazoa</taxon>
        <taxon>Ecdysozoa</taxon>
        <taxon>Arthropoda</taxon>
        <taxon>Chelicerata</taxon>
        <taxon>Arachnida</taxon>
        <taxon>Araneae</taxon>
        <taxon>Araneomorphae</taxon>
        <taxon>Entelegynae</taxon>
        <taxon>Araneoidea</taxon>
        <taxon>Araneidae</taxon>
        <taxon>Argiope</taxon>
    </lineage>
</organism>
<reference evidence="11" key="2">
    <citation type="submission" date="2020-06" db="EMBL/GenBank/DDBJ databases">
        <authorList>
            <person name="Sheffer M."/>
        </authorList>
    </citation>
    <scope>NUCLEOTIDE SEQUENCE</scope>
</reference>
<feature type="transmembrane region" description="Helical" evidence="9">
    <location>
        <begin position="256"/>
        <end position="279"/>
    </location>
</feature>
<dbReference type="Proteomes" id="UP000807504">
    <property type="component" value="Unassembled WGS sequence"/>
</dbReference>
<dbReference type="Pfam" id="PF00001">
    <property type="entry name" value="7tm_1"/>
    <property type="match status" value="1"/>
</dbReference>
<feature type="transmembrane region" description="Helical" evidence="9">
    <location>
        <begin position="311"/>
        <end position="329"/>
    </location>
</feature>
<feature type="transmembrane region" description="Helical" evidence="9">
    <location>
        <begin position="102"/>
        <end position="125"/>
    </location>
</feature>
<evidence type="ECO:0000256" key="7">
    <source>
        <dbReference type="ARBA" id="ARBA00023170"/>
    </source>
</evidence>
<dbReference type="PANTHER" id="PTHR24238:SF47">
    <property type="entry name" value="ECDYSTEROIDS_DOPAMINE RECEPTOR-RELATED"/>
    <property type="match status" value="1"/>
</dbReference>